<proteinExistence type="predicted"/>
<name>A0A4Z2HR44_9TELE</name>
<protein>
    <submittedName>
        <fullName evidence="1">Uncharacterized protein</fullName>
    </submittedName>
</protein>
<accession>A0A4Z2HR44</accession>
<dbReference type="AlphaFoldDB" id="A0A4Z2HR44"/>
<organism evidence="1 2">
    <name type="scientific">Liparis tanakae</name>
    <name type="common">Tanaka's snailfish</name>
    <dbReference type="NCBI Taxonomy" id="230148"/>
    <lineage>
        <taxon>Eukaryota</taxon>
        <taxon>Metazoa</taxon>
        <taxon>Chordata</taxon>
        <taxon>Craniata</taxon>
        <taxon>Vertebrata</taxon>
        <taxon>Euteleostomi</taxon>
        <taxon>Actinopterygii</taxon>
        <taxon>Neopterygii</taxon>
        <taxon>Teleostei</taxon>
        <taxon>Neoteleostei</taxon>
        <taxon>Acanthomorphata</taxon>
        <taxon>Eupercaria</taxon>
        <taxon>Perciformes</taxon>
        <taxon>Cottioidei</taxon>
        <taxon>Cottales</taxon>
        <taxon>Liparidae</taxon>
        <taxon>Liparis</taxon>
    </lineage>
</organism>
<evidence type="ECO:0000313" key="2">
    <source>
        <dbReference type="Proteomes" id="UP000314294"/>
    </source>
</evidence>
<dbReference type="Proteomes" id="UP000314294">
    <property type="component" value="Unassembled WGS sequence"/>
</dbReference>
<evidence type="ECO:0000313" key="1">
    <source>
        <dbReference type="EMBL" id="TNN68218.1"/>
    </source>
</evidence>
<gene>
    <name evidence="1" type="ORF">EYF80_021540</name>
</gene>
<sequence length="137" mass="14874">MRTARPASPSWPGDRLRLTWARQMRGHRLAGSKKAELRVAGAREKGAASTLQSGRELPQTPAAHDWLRASGECQASLALVEVGQTKRKQITPAPVSLTMWVVFVIVRSHPRPVTGKSPTVTTTILGSEQRVSGTQQS</sequence>
<comment type="caution">
    <text evidence="1">The sequence shown here is derived from an EMBL/GenBank/DDBJ whole genome shotgun (WGS) entry which is preliminary data.</text>
</comment>
<reference evidence="1 2" key="1">
    <citation type="submission" date="2019-03" db="EMBL/GenBank/DDBJ databases">
        <title>First draft genome of Liparis tanakae, snailfish: a comprehensive survey of snailfish specific genes.</title>
        <authorList>
            <person name="Kim W."/>
            <person name="Song I."/>
            <person name="Jeong J.-H."/>
            <person name="Kim D."/>
            <person name="Kim S."/>
            <person name="Ryu S."/>
            <person name="Song J.Y."/>
            <person name="Lee S.K."/>
        </authorList>
    </citation>
    <scope>NUCLEOTIDE SEQUENCE [LARGE SCALE GENOMIC DNA]</scope>
    <source>
        <tissue evidence="1">Muscle</tissue>
    </source>
</reference>
<dbReference type="EMBL" id="SRLO01000193">
    <property type="protein sequence ID" value="TNN68218.1"/>
    <property type="molecule type" value="Genomic_DNA"/>
</dbReference>
<keyword evidence="2" id="KW-1185">Reference proteome</keyword>